<feature type="domain" description="HTH araC/xylS-type" evidence="3">
    <location>
        <begin position="197"/>
        <end position="295"/>
    </location>
</feature>
<accession>A0A919EKJ3</accession>
<protein>
    <submittedName>
        <fullName evidence="4">AraC family transcriptional regulator</fullName>
    </submittedName>
</protein>
<keyword evidence="1" id="KW-0805">Transcription regulation</keyword>
<dbReference type="Proteomes" id="UP000623842">
    <property type="component" value="Unassembled WGS sequence"/>
</dbReference>
<gene>
    <name evidence="4" type="ORF">GCM10017161_17030</name>
</gene>
<evidence type="ECO:0000313" key="4">
    <source>
        <dbReference type="EMBL" id="GHF89725.1"/>
    </source>
</evidence>
<dbReference type="Pfam" id="PF12833">
    <property type="entry name" value="HTH_18"/>
    <property type="match status" value="1"/>
</dbReference>
<keyword evidence="2" id="KW-0804">Transcription</keyword>
<keyword evidence="5" id="KW-1185">Reference proteome</keyword>
<dbReference type="Gene3D" id="1.10.10.60">
    <property type="entry name" value="Homeodomain-like"/>
    <property type="match status" value="2"/>
</dbReference>
<reference evidence="4" key="2">
    <citation type="submission" date="2020-09" db="EMBL/GenBank/DDBJ databases">
        <authorList>
            <person name="Sun Q."/>
            <person name="Kim S."/>
        </authorList>
    </citation>
    <scope>NUCLEOTIDE SEQUENCE</scope>
    <source>
        <strain evidence="4">KCTC 42731</strain>
    </source>
</reference>
<dbReference type="GO" id="GO:0043565">
    <property type="term" value="F:sequence-specific DNA binding"/>
    <property type="evidence" value="ECO:0007669"/>
    <property type="project" value="InterPro"/>
</dbReference>
<dbReference type="EMBL" id="BNCK01000003">
    <property type="protein sequence ID" value="GHF89725.1"/>
    <property type="molecule type" value="Genomic_DNA"/>
</dbReference>
<dbReference type="InterPro" id="IPR009594">
    <property type="entry name" value="Tscrpt_reg_HTH_AraC_N"/>
</dbReference>
<dbReference type="SUPFAM" id="SSF46689">
    <property type="entry name" value="Homeodomain-like"/>
    <property type="match status" value="2"/>
</dbReference>
<dbReference type="GO" id="GO:0003700">
    <property type="term" value="F:DNA-binding transcription factor activity"/>
    <property type="evidence" value="ECO:0007669"/>
    <property type="project" value="InterPro"/>
</dbReference>
<dbReference type="Pfam" id="PF06719">
    <property type="entry name" value="AraC_N"/>
    <property type="match status" value="1"/>
</dbReference>
<dbReference type="RefSeq" id="WP_189769212.1">
    <property type="nucleotide sequence ID" value="NZ_BNCK01000003.1"/>
</dbReference>
<dbReference type="InterPro" id="IPR009057">
    <property type="entry name" value="Homeodomain-like_sf"/>
</dbReference>
<evidence type="ECO:0000259" key="3">
    <source>
        <dbReference type="PROSITE" id="PS01124"/>
    </source>
</evidence>
<organism evidence="4 5">
    <name type="scientific">Thalassotalea marina</name>
    <dbReference type="NCBI Taxonomy" id="1673741"/>
    <lineage>
        <taxon>Bacteria</taxon>
        <taxon>Pseudomonadati</taxon>
        <taxon>Pseudomonadota</taxon>
        <taxon>Gammaproteobacteria</taxon>
        <taxon>Alteromonadales</taxon>
        <taxon>Colwelliaceae</taxon>
        <taxon>Thalassotalea</taxon>
    </lineage>
</organism>
<dbReference type="PANTHER" id="PTHR43436">
    <property type="entry name" value="ARAC-FAMILY TRANSCRIPTIONAL REGULATOR"/>
    <property type="match status" value="1"/>
</dbReference>
<sequence length="301" mass="34074">MKTNLTMFHSLLEALDCAGFEGFRSTYCQQITLFNTCEYQHQCPVLYEPGIFVVLSGRKIAHINQHPLEYGSDNLLIVTSAYPMECEAFITDEGALSGFYIRLEQDMVFKTMELLKLNGFKVAEDSENYPLGFDVTSKTPRLADCISRLLQALHNKLEAEALIEGILEELYFLILTSPQGQILVNFATQDGTYYKVTKAVNFVNEHFDEKISVEQLADIAGMSTSAFHRAFKLSITDSPLQYIKKVRLNRAKNMLVKDGVSASEAALQVGYESISQFSREFKRYFGLPPSRAIELSYRVFV</sequence>
<dbReference type="PROSITE" id="PS01124">
    <property type="entry name" value="HTH_ARAC_FAMILY_2"/>
    <property type="match status" value="1"/>
</dbReference>
<evidence type="ECO:0000256" key="1">
    <source>
        <dbReference type="ARBA" id="ARBA00023015"/>
    </source>
</evidence>
<proteinExistence type="predicted"/>
<evidence type="ECO:0000256" key="2">
    <source>
        <dbReference type="ARBA" id="ARBA00023163"/>
    </source>
</evidence>
<dbReference type="SMART" id="SM00342">
    <property type="entry name" value="HTH_ARAC"/>
    <property type="match status" value="1"/>
</dbReference>
<reference evidence="4" key="1">
    <citation type="journal article" date="2014" name="Int. J. Syst. Evol. Microbiol.">
        <title>Complete genome sequence of Corynebacterium casei LMG S-19264T (=DSM 44701T), isolated from a smear-ripened cheese.</title>
        <authorList>
            <consortium name="US DOE Joint Genome Institute (JGI-PGF)"/>
            <person name="Walter F."/>
            <person name="Albersmeier A."/>
            <person name="Kalinowski J."/>
            <person name="Ruckert C."/>
        </authorList>
    </citation>
    <scope>NUCLEOTIDE SEQUENCE</scope>
    <source>
        <strain evidence="4">KCTC 42731</strain>
    </source>
</reference>
<dbReference type="AlphaFoldDB" id="A0A919EKJ3"/>
<name>A0A919EKJ3_9GAMM</name>
<dbReference type="PANTHER" id="PTHR43436:SF1">
    <property type="entry name" value="TRANSCRIPTIONAL REGULATORY PROTEIN"/>
    <property type="match status" value="1"/>
</dbReference>
<comment type="caution">
    <text evidence="4">The sequence shown here is derived from an EMBL/GenBank/DDBJ whole genome shotgun (WGS) entry which is preliminary data.</text>
</comment>
<evidence type="ECO:0000313" key="5">
    <source>
        <dbReference type="Proteomes" id="UP000623842"/>
    </source>
</evidence>
<dbReference type="InterPro" id="IPR018060">
    <property type="entry name" value="HTH_AraC"/>
</dbReference>